<name>A0A066W4V8_TILAU</name>
<dbReference type="InterPro" id="IPR003663">
    <property type="entry name" value="Sugar/inositol_transpt"/>
</dbReference>
<dbReference type="PROSITE" id="PS00217">
    <property type="entry name" value="SUGAR_TRANSPORT_2"/>
    <property type="match status" value="1"/>
</dbReference>
<feature type="transmembrane region" description="Helical" evidence="10">
    <location>
        <begin position="346"/>
        <end position="368"/>
    </location>
</feature>
<dbReference type="HOGENOM" id="CLU_001265_30_1_1"/>
<dbReference type="GeneID" id="25261297"/>
<comment type="similarity">
    <text evidence="2 8">Belongs to the major facilitator superfamily. Sugar transporter (TC 2.A.1.1) family.</text>
</comment>
<keyword evidence="13" id="KW-1185">Reference proteome</keyword>
<evidence type="ECO:0000256" key="4">
    <source>
        <dbReference type="ARBA" id="ARBA00022692"/>
    </source>
</evidence>
<feature type="transmembrane region" description="Helical" evidence="10">
    <location>
        <begin position="21"/>
        <end position="39"/>
    </location>
</feature>
<dbReference type="OrthoDB" id="6612291at2759"/>
<feature type="transmembrane region" description="Helical" evidence="10">
    <location>
        <begin position="317"/>
        <end position="339"/>
    </location>
</feature>
<dbReference type="Gene3D" id="1.20.1250.20">
    <property type="entry name" value="MFS general substrate transporter like domains"/>
    <property type="match status" value="1"/>
</dbReference>
<dbReference type="InterPro" id="IPR005829">
    <property type="entry name" value="Sugar_transporter_CS"/>
</dbReference>
<feature type="region of interest" description="Disordered" evidence="9">
    <location>
        <begin position="501"/>
        <end position="556"/>
    </location>
</feature>
<dbReference type="PRINTS" id="PR00171">
    <property type="entry name" value="SUGRTRNSPORT"/>
</dbReference>
<feature type="transmembrane region" description="Helical" evidence="10">
    <location>
        <begin position="189"/>
        <end position="211"/>
    </location>
</feature>
<dbReference type="InParanoid" id="A0A066W4V8"/>
<feature type="transmembrane region" description="Helical" evidence="10">
    <location>
        <begin position="99"/>
        <end position="118"/>
    </location>
</feature>
<feature type="compositionally biased region" description="Basic and acidic residues" evidence="9">
    <location>
        <begin position="522"/>
        <end position="533"/>
    </location>
</feature>
<protein>
    <submittedName>
        <fullName evidence="12">General substrate transporter</fullName>
    </submittedName>
</protein>
<dbReference type="GO" id="GO:0016020">
    <property type="term" value="C:membrane"/>
    <property type="evidence" value="ECO:0007669"/>
    <property type="project" value="UniProtKB-SubCell"/>
</dbReference>
<feature type="transmembrane region" description="Helical" evidence="10">
    <location>
        <begin position="124"/>
        <end position="146"/>
    </location>
</feature>
<evidence type="ECO:0000313" key="12">
    <source>
        <dbReference type="EMBL" id="KDN46114.1"/>
    </source>
</evidence>
<dbReference type="InterPro" id="IPR005828">
    <property type="entry name" value="MFS_sugar_transport-like"/>
</dbReference>
<feature type="domain" description="Major facilitator superfamily (MFS) profile" evidence="11">
    <location>
        <begin position="26"/>
        <end position="470"/>
    </location>
</feature>
<keyword evidence="5 10" id="KW-1133">Transmembrane helix</keyword>
<dbReference type="GO" id="GO:0005351">
    <property type="term" value="F:carbohydrate:proton symporter activity"/>
    <property type="evidence" value="ECO:0007669"/>
    <property type="project" value="TreeGrafter"/>
</dbReference>
<dbReference type="NCBIfam" id="TIGR00879">
    <property type="entry name" value="SP"/>
    <property type="match status" value="1"/>
</dbReference>
<evidence type="ECO:0000256" key="1">
    <source>
        <dbReference type="ARBA" id="ARBA00004141"/>
    </source>
</evidence>
<feature type="transmembrane region" description="Helical" evidence="10">
    <location>
        <begin position="72"/>
        <end position="92"/>
    </location>
</feature>
<dbReference type="AlphaFoldDB" id="A0A066W4V8"/>
<accession>A0A066W4V8</accession>
<comment type="catalytic activity">
    <reaction evidence="7">
        <text>myo-inositol(out) + H(+)(out) = myo-inositol(in) + H(+)(in)</text>
        <dbReference type="Rhea" id="RHEA:60364"/>
        <dbReference type="ChEBI" id="CHEBI:15378"/>
        <dbReference type="ChEBI" id="CHEBI:17268"/>
    </reaction>
</comment>
<evidence type="ECO:0000256" key="10">
    <source>
        <dbReference type="SAM" id="Phobius"/>
    </source>
</evidence>
<evidence type="ECO:0000256" key="6">
    <source>
        <dbReference type="ARBA" id="ARBA00023136"/>
    </source>
</evidence>
<sequence>MGGAVAPTTSTSEPIFQRKNLRPAFLCSIAVLGAVLYGYDGTYFTGILGQSGFNRDFAQDGKTELSPSMTSLLTSLVQAGEVVGCILAAFIGDWAGRKGVFFAAATGVGIGAIFQIATTSSIGVFATGRAILGVGIGLVANGTPLYLSEIAPTSIRSIAVSCWQLLLAIGQVIGAAVNQGTKDIDSTAAYRIPIGLNLLIVLLIFLGLLVLPESPRWLIYKGREDAALKSLRRINKGAPDVAEIVQREFALFKQAKEDEEALNSDGENGWKTMFKGVELRKFLCTFGILVCQQIGGVQFIFSYTTTFLQAINIEDPFLITIIVDIIEVVGVICSFFIVNRLGRRTLLLWTSVPMFISLFVCGGIGTITSGERTVNESRTIAAMICVYVFFFNVAWGPLAWVVASELSTGKNKSKHLGVGTAGFFVIAWAVTFTLPYLFYSAGLNAQIGWIYGVGTLFAMAFVYFCIPETRGRSLEEISEMMDARVPTRQWASYIASHSVSNSVVQHSSRDSSSGGSEDEESAPEKKGAKRDIEPLSAGSNAAHDGTDGTRTELRDA</sequence>
<keyword evidence="6 10" id="KW-0472">Membrane</keyword>
<dbReference type="Pfam" id="PF00083">
    <property type="entry name" value="Sugar_tr"/>
    <property type="match status" value="1"/>
</dbReference>
<dbReference type="PROSITE" id="PS50850">
    <property type="entry name" value="MFS"/>
    <property type="match status" value="1"/>
</dbReference>
<evidence type="ECO:0000256" key="2">
    <source>
        <dbReference type="ARBA" id="ARBA00010992"/>
    </source>
</evidence>
<dbReference type="InterPro" id="IPR050360">
    <property type="entry name" value="MFS_Sugar_Transporters"/>
</dbReference>
<comment type="subcellular location">
    <subcellularLocation>
        <location evidence="1">Membrane</location>
        <topology evidence="1">Multi-pass membrane protein</topology>
    </subcellularLocation>
</comment>
<feature type="transmembrane region" description="Helical" evidence="10">
    <location>
        <begin position="415"/>
        <end position="439"/>
    </location>
</feature>
<keyword evidence="4 10" id="KW-0812">Transmembrane</keyword>
<dbReference type="EMBL" id="JMSN01000037">
    <property type="protein sequence ID" value="KDN46114.1"/>
    <property type="molecule type" value="Genomic_DNA"/>
</dbReference>
<evidence type="ECO:0000256" key="5">
    <source>
        <dbReference type="ARBA" id="ARBA00022989"/>
    </source>
</evidence>
<dbReference type="SUPFAM" id="SSF103473">
    <property type="entry name" value="MFS general substrate transporter"/>
    <property type="match status" value="1"/>
</dbReference>
<evidence type="ECO:0000256" key="3">
    <source>
        <dbReference type="ARBA" id="ARBA00022448"/>
    </source>
</evidence>
<organism evidence="12 13">
    <name type="scientific">Tilletiaria anomala (strain ATCC 24038 / CBS 436.72 / UBC 951)</name>
    <dbReference type="NCBI Taxonomy" id="1037660"/>
    <lineage>
        <taxon>Eukaryota</taxon>
        <taxon>Fungi</taxon>
        <taxon>Dikarya</taxon>
        <taxon>Basidiomycota</taxon>
        <taxon>Ustilaginomycotina</taxon>
        <taxon>Exobasidiomycetes</taxon>
        <taxon>Georgefischeriales</taxon>
        <taxon>Tilletiariaceae</taxon>
        <taxon>Tilletiaria</taxon>
    </lineage>
</organism>
<feature type="transmembrane region" description="Helical" evidence="10">
    <location>
        <begin position="445"/>
        <end position="466"/>
    </location>
</feature>
<dbReference type="OMA" id="TIAAMIC"/>
<feature type="transmembrane region" description="Helical" evidence="10">
    <location>
        <begin position="380"/>
        <end position="403"/>
    </location>
</feature>
<dbReference type="FunFam" id="1.20.1250.20:FF:000078">
    <property type="entry name" value="MFS maltose transporter, putative"/>
    <property type="match status" value="1"/>
</dbReference>
<keyword evidence="3 8" id="KW-0813">Transport</keyword>
<dbReference type="InterPro" id="IPR036259">
    <property type="entry name" value="MFS_trans_sf"/>
</dbReference>
<dbReference type="PANTHER" id="PTHR48022:SF77">
    <property type="entry name" value="MAJOR FACILITATOR SUPERFAMILY (MFS) PROFILE DOMAIN-CONTAINING PROTEIN"/>
    <property type="match status" value="1"/>
</dbReference>
<dbReference type="Proteomes" id="UP000027361">
    <property type="component" value="Unassembled WGS sequence"/>
</dbReference>
<evidence type="ECO:0000256" key="8">
    <source>
        <dbReference type="RuleBase" id="RU003346"/>
    </source>
</evidence>
<proteinExistence type="inferred from homology"/>
<evidence type="ECO:0000256" key="9">
    <source>
        <dbReference type="SAM" id="MobiDB-lite"/>
    </source>
</evidence>
<evidence type="ECO:0000256" key="7">
    <source>
        <dbReference type="ARBA" id="ARBA00049119"/>
    </source>
</evidence>
<feature type="transmembrane region" description="Helical" evidence="10">
    <location>
        <begin position="158"/>
        <end position="177"/>
    </location>
</feature>
<dbReference type="PANTHER" id="PTHR48022">
    <property type="entry name" value="PLASTIDIC GLUCOSE TRANSPORTER 4"/>
    <property type="match status" value="1"/>
</dbReference>
<evidence type="ECO:0000313" key="13">
    <source>
        <dbReference type="Proteomes" id="UP000027361"/>
    </source>
</evidence>
<evidence type="ECO:0000259" key="11">
    <source>
        <dbReference type="PROSITE" id="PS50850"/>
    </source>
</evidence>
<feature type="compositionally biased region" description="Low complexity" evidence="9">
    <location>
        <begin position="501"/>
        <end position="515"/>
    </location>
</feature>
<comment type="caution">
    <text evidence="12">The sequence shown here is derived from an EMBL/GenBank/DDBJ whole genome shotgun (WGS) entry which is preliminary data.</text>
</comment>
<feature type="compositionally biased region" description="Basic and acidic residues" evidence="9">
    <location>
        <begin position="544"/>
        <end position="556"/>
    </location>
</feature>
<dbReference type="STRING" id="1037660.A0A066W4V8"/>
<dbReference type="RefSeq" id="XP_013243429.1">
    <property type="nucleotide sequence ID" value="XM_013387975.1"/>
</dbReference>
<gene>
    <name evidence="12" type="ORF">K437DRAFT_110510</name>
</gene>
<dbReference type="InterPro" id="IPR020846">
    <property type="entry name" value="MFS_dom"/>
</dbReference>
<reference evidence="12 13" key="1">
    <citation type="submission" date="2014-05" db="EMBL/GenBank/DDBJ databases">
        <title>Draft genome sequence of a rare smut relative, Tilletiaria anomala UBC 951.</title>
        <authorList>
            <consortium name="DOE Joint Genome Institute"/>
            <person name="Toome M."/>
            <person name="Kuo A."/>
            <person name="Henrissat B."/>
            <person name="Lipzen A."/>
            <person name="Tritt A."/>
            <person name="Yoshinaga Y."/>
            <person name="Zane M."/>
            <person name="Barry K."/>
            <person name="Grigoriev I.V."/>
            <person name="Spatafora J.W."/>
            <person name="Aimea M.C."/>
        </authorList>
    </citation>
    <scope>NUCLEOTIDE SEQUENCE [LARGE SCALE GENOMIC DNA]</scope>
    <source>
        <strain evidence="12 13">UBC 951</strain>
    </source>
</reference>
<feature type="transmembrane region" description="Helical" evidence="10">
    <location>
        <begin position="282"/>
        <end position="305"/>
    </location>
</feature>